<organism evidence="2 3">
    <name type="scientific">Eumeta variegata</name>
    <name type="common">Bagworm moth</name>
    <name type="synonym">Eumeta japonica</name>
    <dbReference type="NCBI Taxonomy" id="151549"/>
    <lineage>
        <taxon>Eukaryota</taxon>
        <taxon>Metazoa</taxon>
        <taxon>Ecdysozoa</taxon>
        <taxon>Arthropoda</taxon>
        <taxon>Hexapoda</taxon>
        <taxon>Insecta</taxon>
        <taxon>Pterygota</taxon>
        <taxon>Neoptera</taxon>
        <taxon>Endopterygota</taxon>
        <taxon>Lepidoptera</taxon>
        <taxon>Glossata</taxon>
        <taxon>Ditrysia</taxon>
        <taxon>Tineoidea</taxon>
        <taxon>Psychidae</taxon>
        <taxon>Oiketicinae</taxon>
        <taxon>Eumeta</taxon>
    </lineage>
</organism>
<feature type="compositionally biased region" description="Polar residues" evidence="1">
    <location>
        <begin position="133"/>
        <end position="142"/>
    </location>
</feature>
<protein>
    <submittedName>
        <fullName evidence="2">Uncharacterized protein</fullName>
    </submittedName>
</protein>
<dbReference type="Proteomes" id="UP000299102">
    <property type="component" value="Unassembled WGS sequence"/>
</dbReference>
<dbReference type="AlphaFoldDB" id="A0A4C1ULB9"/>
<gene>
    <name evidence="2" type="ORF">EVAR_95746_1</name>
</gene>
<comment type="caution">
    <text evidence="2">The sequence shown here is derived from an EMBL/GenBank/DDBJ whole genome shotgun (WGS) entry which is preliminary data.</text>
</comment>
<evidence type="ECO:0000256" key="1">
    <source>
        <dbReference type="SAM" id="MobiDB-lite"/>
    </source>
</evidence>
<proteinExistence type="predicted"/>
<keyword evidence="3" id="KW-1185">Reference proteome</keyword>
<dbReference type="EMBL" id="BGZK01000187">
    <property type="protein sequence ID" value="GBP26960.1"/>
    <property type="molecule type" value="Genomic_DNA"/>
</dbReference>
<feature type="region of interest" description="Disordered" evidence="1">
    <location>
        <begin position="125"/>
        <end position="144"/>
    </location>
</feature>
<accession>A0A4C1ULB9</accession>
<name>A0A4C1ULB9_EUMVA</name>
<evidence type="ECO:0000313" key="2">
    <source>
        <dbReference type="EMBL" id="GBP26960.1"/>
    </source>
</evidence>
<reference evidence="2 3" key="1">
    <citation type="journal article" date="2019" name="Commun. Biol.">
        <title>The bagworm genome reveals a unique fibroin gene that provides high tensile strength.</title>
        <authorList>
            <person name="Kono N."/>
            <person name="Nakamura H."/>
            <person name="Ohtoshi R."/>
            <person name="Tomita M."/>
            <person name="Numata K."/>
            <person name="Arakawa K."/>
        </authorList>
    </citation>
    <scope>NUCLEOTIDE SEQUENCE [LARGE SCALE GENOMIC DNA]</scope>
</reference>
<sequence length="158" mass="17442">MRCVCPRDLQERRAYRAHLCALCQRLYRVSAFCLSAGQQLRGQKKKGLLLSSFSYLDHVVIRDAHQPSRLSARRSGAKNLLSKRTWGCSYAAIPTARYRGTVLGASAGSIKRLYADRAGEVHAVSGRGESARKTTSSMSGTPASRHRLFMGSLKRSVL</sequence>
<evidence type="ECO:0000313" key="3">
    <source>
        <dbReference type="Proteomes" id="UP000299102"/>
    </source>
</evidence>